<dbReference type="PANTHER" id="PTHR10625">
    <property type="entry name" value="HISTONE DEACETYLASE HDAC1-RELATED"/>
    <property type="match status" value="1"/>
</dbReference>
<keyword evidence="3" id="KW-0479">Metal-binding</keyword>
<evidence type="ECO:0000256" key="4">
    <source>
        <dbReference type="ARBA" id="ARBA00022801"/>
    </source>
</evidence>
<keyword evidence="8" id="KW-1185">Reference proteome</keyword>
<sequence>MKTIYSPRHHGHAGNVELVAGAVVPAFEMPSRAEYIRSRVEAVKLGPILAPNEHDIAIAKRVHRADFIDFLPTVWPLWVESGRDGTAMPYTWPTRGLRGDVRPQGIDAQLGYYSFDAGATFVAGTWDAIKSSHDVAITAAGLVKAGERAAFALCRPPGHHAGAAFAGGYCFINNAASAAQWFVDQGAKRVAILDVDYHHGNGTQEIFYRRGDVLVVNLHGDPMVEYPFFLGHADERGEGPGEGFNVNYPMPWGTTWETWSAALEEGCRRVADYAPDVLVVSLGVDTFEKDPISKFRLKTEDYPKIGRRIAQLGLPTLIVMEGGYAVEEIGVNAVGVLTGFEEG</sequence>
<keyword evidence="4" id="KW-0378">Hydrolase</keyword>
<evidence type="ECO:0000259" key="6">
    <source>
        <dbReference type="Pfam" id="PF00850"/>
    </source>
</evidence>
<dbReference type="InterPro" id="IPR023801">
    <property type="entry name" value="His_deacetylse_dom"/>
</dbReference>
<dbReference type="CDD" id="cd10001">
    <property type="entry name" value="HDAC_classII_APAH"/>
    <property type="match status" value="1"/>
</dbReference>
<gene>
    <name evidence="7" type="ORF">SAMN02982922_1985</name>
</gene>
<dbReference type="GO" id="GO:0046872">
    <property type="term" value="F:metal ion binding"/>
    <property type="evidence" value="ECO:0007669"/>
    <property type="project" value="UniProtKB-KW"/>
</dbReference>
<dbReference type="GO" id="GO:0016787">
    <property type="term" value="F:hydrolase activity"/>
    <property type="evidence" value="ECO:0007669"/>
    <property type="project" value="UniProtKB-KW"/>
</dbReference>
<dbReference type="InterPro" id="IPR037138">
    <property type="entry name" value="His_deacetylse_dom_sf"/>
</dbReference>
<dbReference type="RefSeq" id="WP_085464016.1">
    <property type="nucleotide sequence ID" value="NZ_FXBL01000004.1"/>
</dbReference>
<dbReference type="GO" id="GO:0040029">
    <property type="term" value="P:epigenetic regulation of gene expression"/>
    <property type="evidence" value="ECO:0007669"/>
    <property type="project" value="TreeGrafter"/>
</dbReference>
<accession>A0A1X7NL05</accession>
<dbReference type="PRINTS" id="PR01270">
    <property type="entry name" value="HDASUPER"/>
</dbReference>
<dbReference type="EMBL" id="FXBL01000004">
    <property type="protein sequence ID" value="SMH37959.1"/>
    <property type="molecule type" value="Genomic_DNA"/>
</dbReference>
<dbReference type="AlphaFoldDB" id="A0A1X7NL05"/>
<evidence type="ECO:0000256" key="3">
    <source>
        <dbReference type="ARBA" id="ARBA00022723"/>
    </source>
</evidence>
<protein>
    <submittedName>
        <fullName evidence="7">Acetoin utilization deacetylase AcuC</fullName>
    </submittedName>
</protein>
<organism evidence="7 8">
    <name type="scientific">Mesorhizobium australicum</name>
    <dbReference type="NCBI Taxonomy" id="536018"/>
    <lineage>
        <taxon>Bacteria</taxon>
        <taxon>Pseudomonadati</taxon>
        <taxon>Pseudomonadota</taxon>
        <taxon>Alphaproteobacteria</taxon>
        <taxon>Hyphomicrobiales</taxon>
        <taxon>Phyllobacteriaceae</taxon>
        <taxon>Mesorhizobium</taxon>
    </lineage>
</organism>
<dbReference type="Gene3D" id="3.40.800.20">
    <property type="entry name" value="Histone deacetylase domain"/>
    <property type="match status" value="1"/>
</dbReference>
<dbReference type="InterPro" id="IPR000286">
    <property type="entry name" value="HDACs"/>
</dbReference>
<evidence type="ECO:0000256" key="2">
    <source>
        <dbReference type="ARBA" id="ARBA00005947"/>
    </source>
</evidence>
<dbReference type="SUPFAM" id="SSF52768">
    <property type="entry name" value="Arginase/deacetylase"/>
    <property type="match status" value="1"/>
</dbReference>
<dbReference type="Pfam" id="PF00850">
    <property type="entry name" value="Hist_deacetyl"/>
    <property type="match status" value="1"/>
</dbReference>
<dbReference type="OrthoDB" id="9808367at2"/>
<reference evidence="7 8" key="1">
    <citation type="submission" date="2017-04" db="EMBL/GenBank/DDBJ databases">
        <authorList>
            <person name="Afonso C.L."/>
            <person name="Miller P.J."/>
            <person name="Scott M.A."/>
            <person name="Spackman E."/>
            <person name="Goraichik I."/>
            <person name="Dimitrov K.M."/>
            <person name="Suarez D.L."/>
            <person name="Swayne D.E."/>
        </authorList>
    </citation>
    <scope>NUCLEOTIDE SEQUENCE [LARGE SCALE GENOMIC DNA]</scope>
    <source>
        <strain evidence="7 8">B5P</strain>
    </source>
</reference>
<dbReference type="GO" id="GO:0004407">
    <property type="term" value="F:histone deacetylase activity"/>
    <property type="evidence" value="ECO:0007669"/>
    <property type="project" value="TreeGrafter"/>
</dbReference>
<dbReference type="Proteomes" id="UP000193083">
    <property type="component" value="Unassembled WGS sequence"/>
</dbReference>
<dbReference type="InterPro" id="IPR023696">
    <property type="entry name" value="Ureohydrolase_dom_sf"/>
</dbReference>
<evidence type="ECO:0000313" key="8">
    <source>
        <dbReference type="Proteomes" id="UP000193083"/>
    </source>
</evidence>
<evidence type="ECO:0000256" key="5">
    <source>
        <dbReference type="ARBA" id="ARBA00022833"/>
    </source>
</evidence>
<comment type="similarity">
    <text evidence="2">Belongs to the histone deacetylase family.</text>
</comment>
<name>A0A1X7NL05_9HYPH</name>
<evidence type="ECO:0000256" key="1">
    <source>
        <dbReference type="ARBA" id="ARBA00001947"/>
    </source>
</evidence>
<dbReference type="PANTHER" id="PTHR10625:SF17">
    <property type="entry name" value="HISTONE DEACETYLASE 8"/>
    <property type="match status" value="1"/>
</dbReference>
<proteinExistence type="inferred from homology"/>
<keyword evidence="5" id="KW-0862">Zinc</keyword>
<feature type="domain" description="Histone deacetylase" evidence="6">
    <location>
        <begin position="28"/>
        <end position="332"/>
    </location>
</feature>
<comment type="cofactor">
    <cofactor evidence="1">
        <name>Zn(2+)</name>
        <dbReference type="ChEBI" id="CHEBI:29105"/>
    </cofactor>
</comment>
<evidence type="ECO:0000313" key="7">
    <source>
        <dbReference type="EMBL" id="SMH37959.1"/>
    </source>
</evidence>